<dbReference type="Proteomes" id="UP001060085">
    <property type="component" value="Linkage Group LG02"/>
</dbReference>
<accession>A0ACC0BWW5</accession>
<proteinExistence type="predicted"/>
<evidence type="ECO:0000313" key="1">
    <source>
        <dbReference type="EMBL" id="KAI5677197.1"/>
    </source>
</evidence>
<comment type="caution">
    <text evidence="1">The sequence shown here is derived from an EMBL/GenBank/DDBJ whole genome shotgun (WGS) entry which is preliminary data.</text>
</comment>
<organism evidence="1 2">
    <name type="scientific">Catharanthus roseus</name>
    <name type="common">Madagascar periwinkle</name>
    <name type="synonym">Vinca rosea</name>
    <dbReference type="NCBI Taxonomy" id="4058"/>
    <lineage>
        <taxon>Eukaryota</taxon>
        <taxon>Viridiplantae</taxon>
        <taxon>Streptophyta</taxon>
        <taxon>Embryophyta</taxon>
        <taxon>Tracheophyta</taxon>
        <taxon>Spermatophyta</taxon>
        <taxon>Magnoliopsida</taxon>
        <taxon>eudicotyledons</taxon>
        <taxon>Gunneridae</taxon>
        <taxon>Pentapetalae</taxon>
        <taxon>asterids</taxon>
        <taxon>lamiids</taxon>
        <taxon>Gentianales</taxon>
        <taxon>Apocynaceae</taxon>
        <taxon>Rauvolfioideae</taxon>
        <taxon>Vinceae</taxon>
        <taxon>Catharanthinae</taxon>
        <taxon>Catharanthus</taxon>
    </lineage>
</organism>
<reference evidence="2" key="1">
    <citation type="journal article" date="2023" name="Nat. Plants">
        <title>Single-cell RNA sequencing provides a high-resolution roadmap for understanding the multicellular compartmentation of specialized metabolism.</title>
        <authorList>
            <person name="Sun S."/>
            <person name="Shen X."/>
            <person name="Li Y."/>
            <person name="Li Y."/>
            <person name="Wang S."/>
            <person name="Li R."/>
            <person name="Zhang H."/>
            <person name="Shen G."/>
            <person name="Guo B."/>
            <person name="Wei J."/>
            <person name="Xu J."/>
            <person name="St-Pierre B."/>
            <person name="Chen S."/>
            <person name="Sun C."/>
        </authorList>
    </citation>
    <scope>NUCLEOTIDE SEQUENCE [LARGE SCALE GENOMIC DNA]</scope>
</reference>
<name>A0ACC0BWW5_CATRO</name>
<sequence>MDTTHLVRVALFWDSEHAKDAYGPYFTGVAKRTWTFTRMVALDQLPIYVYSNIRQHVMTITYMGSNEPSMLYPDIEEDDEDDDDADQDYDVSSASDNNNGDNDEKDDNSTVVNRLSSTTVN</sequence>
<gene>
    <name evidence="1" type="ORF">M9H77_08147</name>
</gene>
<keyword evidence="2" id="KW-1185">Reference proteome</keyword>
<evidence type="ECO:0000313" key="2">
    <source>
        <dbReference type="Proteomes" id="UP001060085"/>
    </source>
</evidence>
<dbReference type="EMBL" id="CM044702">
    <property type="protein sequence ID" value="KAI5677197.1"/>
    <property type="molecule type" value="Genomic_DNA"/>
</dbReference>
<protein>
    <submittedName>
        <fullName evidence="1">Uncharacterized protein</fullName>
    </submittedName>
</protein>